<dbReference type="EMBL" id="AP024597">
    <property type="protein sequence ID" value="BCU71087.1"/>
    <property type="molecule type" value="Genomic_DNA"/>
</dbReference>
<keyword evidence="2" id="KW-1185">Reference proteome</keyword>
<name>A0A8D5ZKB6_9CREN</name>
<protein>
    <submittedName>
        <fullName evidence="1">Uncharacterized protein</fullName>
    </submittedName>
</protein>
<evidence type="ECO:0000313" key="1">
    <source>
        <dbReference type="EMBL" id="BCU71087.1"/>
    </source>
</evidence>
<evidence type="ECO:0000313" key="2">
    <source>
        <dbReference type="Proteomes" id="UP000825123"/>
    </source>
</evidence>
<dbReference type="KEGG" id="csty:KN1_23840"/>
<accession>A0A8D5ZKB6</accession>
<organism evidence="1 2">
    <name type="scientific">Stygiolobus caldivivus</name>
    <dbReference type="NCBI Taxonomy" id="2824673"/>
    <lineage>
        <taxon>Archaea</taxon>
        <taxon>Thermoproteota</taxon>
        <taxon>Thermoprotei</taxon>
        <taxon>Sulfolobales</taxon>
        <taxon>Sulfolobaceae</taxon>
        <taxon>Stygiolobus</taxon>
    </lineage>
</organism>
<reference evidence="1 2" key="1">
    <citation type="submission" date="2021-04" db="EMBL/GenBank/DDBJ databases">
        <title>Complete genome sequence of Stygiolobus sp. KN-1.</title>
        <authorList>
            <person name="Nakamura K."/>
            <person name="Sakai H."/>
            <person name="Kurosawa N."/>
        </authorList>
    </citation>
    <scope>NUCLEOTIDE SEQUENCE [LARGE SCALE GENOMIC DNA]</scope>
    <source>
        <strain evidence="1 2">KN-1</strain>
    </source>
</reference>
<proteinExistence type="predicted"/>
<dbReference type="AlphaFoldDB" id="A0A8D5ZKB6"/>
<dbReference type="Proteomes" id="UP000825123">
    <property type="component" value="Chromosome"/>
</dbReference>
<gene>
    <name evidence="1" type="ORF">KN1_23840</name>
</gene>
<sequence length="46" mass="5251">MVFLACTHEGTLPEYLYHEAYKLSRETAPAKVKTALVFIVIRTLII</sequence>